<evidence type="ECO:0000256" key="1">
    <source>
        <dbReference type="ARBA" id="ARBA00022490"/>
    </source>
</evidence>
<dbReference type="PRINTS" id="PR00326">
    <property type="entry name" value="GTP1OBG"/>
</dbReference>
<evidence type="ECO:0000313" key="8">
    <source>
        <dbReference type="EMBL" id="PAA64733.1"/>
    </source>
</evidence>
<dbReference type="Pfam" id="PF01926">
    <property type="entry name" value="MMR_HSR1"/>
    <property type="match status" value="1"/>
</dbReference>
<name>A0A267ET56_9PLAT</name>
<accession>A0A267ET56</accession>
<gene>
    <name evidence="8" type="ORF">BOX15_Mlig031700g2</name>
</gene>
<proteinExistence type="predicted"/>
<dbReference type="InterPro" id="IPR043358">
    <property type="entry name" value="GNL1-like"/>
</dbReference>
<evidence type="ECO:0000313" key="9">
    <source>
        <dbReference type="Proteomes" id="UP000215902"/>
    </source>
</evidence>
<dbReference type="EMBL" id="NIVC01001723">
    <property type="protein sequence ID" value="PAA64733.1"/>
    <property type="molecule type" value="Genomic_DNA"/>
</dbReference>
<feature type="domain" description="G" evidence="7">
    <location>
        <begin position="316"/>
        <end position="370"/>
    </location>
</feature>
<dbReference type="SUPFAM" id="SSF52540">
    <property type="entry name" value="P-loop containing nucleoside triphosphate hydrolases"/>
    <property type="match status" value="1"/>
</dbReference>
<protein>
    <recommendedName>
        <fullName evidence="5">Large subunit GTPase 1 homolog</fullName>
    </recommendedName>
</protein>
<comment type="caution">
    <text evidence="8">The sequence shown here is derived from an EMBL/GenBank/DDBJ whole genome shotgun (WGS) entry which is preliminary data.</text>
</comment>
<dbReference type="GO" id="GO:0005829">
    <property type="term" value="C:cytosol"/>
    <property type="evidence" value="ECO:0007669"/>
    <property type="project" value="TreeGrafter"/>
</dbReference>
<dbReference type="GO" id="GO:0005525">
    <property type="term" value="F:GTP binding"/>
    <property type="evidence" value="ECO:0007669"/>
    <property type="project" value="UniProtKB-KW"/>
</dbReference>
<dbReference type="AlphaFoldDB" id="A0A267ET56"/>
<sequence length="577" mass="62287">MPVSKGNLGSTLSKQFKSARRSRGAHGPSDANDYASMSSCLPPPPAQTDSSVTHQGDLAEFLSRAELLNAKFDSSGGPGSGSLRLLSQEEAVAGRIGGGAGVLAKAARERRRLAAEELRNQLRIPRRPAWSPGVTSPAELESLERESFLRWREAMALLEAKDGVAMTPYEKNLDFWRQLWRVLERSQAVVQIVDARDPLFFYSPDLDAYAKECGCQTAVLLNKCDLLTPIQLTAWRQYFQTAGTRALFFSAKPAGSEADEDAQDVAQAEADEAAAIHVNESMPKVLAPDGLAEALADLAAEASLASSSSATGVPVVGLVGYPNVGKSSSINALLRAKKVPESATPGRTKHLQTLPLGDRLVLCDCPGLVMPQFVGTSADLVVHGVLPIDNMRDCLGPVQLLCDRIDRQALAEVYGLRLPEPPEPLTAAGLLTAYAELHGYTTGHGVPHLDRAAREILKDSVTGRRKALVYCQAPPGLQQIDEVDFNSRPSELSIKTATMSMTAAAGEDREDAASVAAASLTDFDKQFFAEKTADVRFRATGRPQGHSGAEQTGKSWKRHNNSSKREKLRRVYRHLDQ</sequence>
<dbReference type="PANTHER" id="PTHR45709:SF2">
    <property type="entry name" value="LARGE SUBUNIT GTPASE 1 HOMOLOG"/>
    <property type="match status" value="1"/>
</dbReference>
<evidence type="ECO:0000256" key="3">
    <source>
        <dbReference type="ARBA" id="ARBA00022801"/>
    </source>
</evidence>
<feature type="region of interest" description="Disordered" evidence="6">
    <location>
        <begin position="1"/>
        <end position="54"/>
    </location>
</feature>
<dbReference type="InterPro" id="IPR027417">
    <property type="entry name" value="P-loop_NTPase"/>
</dbReference>
<evidence type="ECO:0000256" key="4">
    <source>
        <dbReference type="ARBA" id="ARBA00023134"/>
    </source>
</evidence>
<dbReference type="GO" id="GO:0003924">
    <property type="term" value="F:GTPase activity"/>
    <property type="evidence" value="ECO:0007669"/>
    <property type="project" value="InterPro"/>
</dbReference>
<keyword evidence="9" id="KW-1185">Reference proteome</keyword>
<evidence type="ECO:0000259" key="7">
    <source>
        <dbReference type="Pfam" id="PF01926"/>
    </source>
</evidence>
<dbReference type="PANTHER" id="PTHR45709">
    <property type="entry name" value="LARGE SUBUNIT GTPASE 1 HOMOLOG-RELATED"/>
    <property type="match status" value="1"/>
</dbReference>
<keyword evidence="4" id="KW-0342">GTP-binding</keyword>
<dbReference type="InterPro" id="IPR006073">
    <property type="entry name" value="GTP-bd"/>
</dbReference>
<reference evidence="8 9" key="1">
    <citation type="submission" date="2017-06" db="EMBL/GenBank/DDBJ databases">
        <title>A platform for efficient transgenesis in Macrostomum lignano, a flatworm model organism for stem cell research.</title>
        <authorList>
            <person name="Berezikov E."/>
        </authorList>
    </citation>
    <scope>NUCLEOTIDE SEQUENCE [LARGE SCALE GENOMIC DNA]</scope>
    <source>
        <strain evidence="8">DV1</strain>
        <tissue evidence="8">Whole organism</tissue>
    </source>
</reference>
<dbReference type="Gene3D" id="3.40.50.300">
    <property type="entry name" value="P-loop containing nucleotide triphosphate hydrolases"/>
    <property type="match status" value="1"/>
</dbReference>
<dbReference type="CDD" id="cd01857">
    <property type="entry name" value="HSR1_MMR1"/>
    <property type="match status" value="1"/>
</dbReference>
<evidence type="ECO:0000256" key="6">
    <source>
        <dbReference type="SAM" id="MobiDB-lite"/>
    </source>
</evidence>
<feature type="compositionally biased region" description="Polar residues" evidence="6">
    <location>
        <begin position="7"/>
        <end position="16"/>
    </location>
</feature>
<dbReference type="Proteomes" id="UP000215902">
    <property type="component" value="Unassembled WGS sequence"/>
</dbReference>
<feature type="compositionally biased region" description="Basic residues" evidence="6">
    <location>
        <begin position="555"/>
        <end position="577"/>
    </location>
</feature>
<keyword evidence="3" id="KW-0378">Hydrolase</keyword>
<feature type="region of interest" description="Disordered" evidence="6">
    <location>
        <begin position="536"/>
        <end position="577"/>
    </location>
</feature>
<evidence type="ECO:0000256" key="2">
    <source>
        <dbReference type="ARBA" id="ARBA00022741"/>
    </source>
</evidence>
<keyword evidence="2" id="KW-0547">Nucleotide-binding</keyword>
<organism evidence="8 9">
    <name type="scientific">Macrostomum lignano</name>
    <dbReference type="NCBI Taxonomy" id="282301"/>
    <lineage>
        <taxon>Eukaryota</taxon>
        <taxon>Metazoa</taxon>
        <taxon>Spiralia</taxon>
        <taxon>Lophotrochozoa</taxon>
        <taxon>Platyhelminthes</taxon>
        <taxon>Rhabditophora</taxon>
        <taxon>Macrostomorpha</taxon>
        <taxon>Macrostomida</taxon>
        <taxon>Macrostomidae</taxon>
        <taxon>Macrostomum</taxon>
    </lineage>
</organism>
<dbReference type="OrthoDB" id="61815at2759"/>
<keyword evidence="1" id="KW-0963">Cytoplasm</keyword>
<dbReference type="STRING" id="282301.A0A267ET56"/>
<evidence type="ECO:0000256" key="5">
    <source>
        <dbReference type="ARBA" id="ARBA00040145"/>
    </source>
</evidence>